<dbReference type="AlphaFoldDB" id="A0A0F9GN81"/>
<dbReference type="InterPro" id="IPR048813">
    <property type="entry name" value="GP7-like"/>
</dbReference>
<sequence length="336" mass="36225">MSTELSTKFLTLADWAKRVDPDGGVSEVIEQVAETNDFLADASMIEGNLPTGHRSTQRTTQITGTWRQINQGVAESKSTTRQVDDGTGQLTAYSAVDVTLANLNGNAQRFRASEDQAFILGLGEDATDAIIYGNAGVNPEQPHGLAPRYNSLTDTVGAAGNVINAGGSGSDNTSVWLVTWGPKTTTLIHPKGSMMGLQAKDQGERPWDDGSSNPYQAYVTYFEWNLGLAVPDYRYNVRICNIDVSELTADGATGADLMFNMTKAYYKRPTIALKSGMAKSYWYCNKTVAEFLHHQASNKANVNLTLDNPGGEPMISYLGAPIHVVDAITLAEATIS</sequence>
<organism evidence="1">
    <name type="scientific">marine sediment metagenome</name>
    <dbReference type="NCBI Taxonomy" id="412755"/>
    <lineage>
        <taxon>unclassified sequences</taxon>
        <taxon>metagenomes</taxon>
        <taxon>ecological metagenomes</taxon>
    </lineage>
</organism>
<accession>A0A0F9GN81</accession>
<evidence type="ECO:0000313" key="1">
    <source>
        <dbReference type="EMBL" id="KKL70860.1"/>
    </source>
</evidence>
<reference evidence="1" key="1">
    <citation type="journal article" date="2015" name="Nature">
        <title>Complex archaea that bridge the gap between prokaryotes and eukaryotes.</title>
        <authorList>
            <person name="Spang A."/>
            <person name="Saw J.H."/>
            <person name="Jorgensen S.L."/>
            <person name="Zaremba-Niedzwiedzka K."/>
            <person name="Martijn J."/>
            <person name="Lind A.E."/>
            <person name="van Eijk R."/>
            <person name="Schleper C."/>
            <person name="Guy L."/>
            <person name="Ettema T.J."/>
        </authorList>
    </citation>
    <scope>NUCLEOTIDE SEQUENCE</scope>
</reference>
<dbReference type="EMBL" id="LAZR01025767">
    <property type="protein sequence ID" value="KKL70860.1"/>
    <property type="molecule type" value="Genomic_DNA"/>
</dbReference>
<name>A0A0F9GN81_9ZZZZ</name>
<proteinExistence type="predicted"/>
<protein>
    <submittedName>
        <fullName evidence="1">Uncharacterized protein</fullName>
    </submittedName>
</protein>
<comment type="caution">
    <text evidence="1">The sequence shown here is derived from an EMBL/GenBank/DDBJ whole genome shotgun (WGS) entry which is preliminary data.</text>
</comment>
<dbReference type="Pfam" id="PF20911">
    <property type="entry name" value="GP7"/>
    <property type="match status" value="1"/>
</dbReference>
<gene>
    <name evidence="1" type="ORF">LCGC14_2100680</name>
</gene>
<dbReference type="NCBIfam" id="NF045672">
    <property type="entry name" value="MCP_gp7_epsi_15"/>
    <property type="match status" value="1"/>
</dbReference>